<dbReference type="EMBL" id="JACTVJ010000012">
    <property type="protein sequence ID" value="MBC9715722.1"/>
    <property type="molecule type" value="Genomic_DNA"/>
</dbReference>
<organism evidence="3 4">
    <name type="scientific">Streptomyces polyasparticus</name>
    <dbReference type="NCBI Taxonomy" id="2767826"/>
    <lineage>
        <taxon>Bacteria</taxon>
        <taxon>Bacillati</taxon>
        <taxon>Actinomycetota</taxon>
        <taxon>Actinomycetes</taxon>
        <taxon>Kitasatosporales</taxon>
        <taxon>Streptomycetaceae</taxon>
        <taxon>Streptomyces</taxon>
    </lineage>
</organism>
<dbReference type="GO" id="GO:0005524">
    <property type="term" value="F:ATP binding"/>
    <property type="evidence" value="ECO:0007669"/>
    <property type="project" value="UniProtKB-KW"/>
</dbReference>
<dbReference type="RefSeq" id="WP_187816191.1">
    <property type="nucleotide sequence ID" value="NZ_JACTVJ010000012.1"/>
</dbReference>
<dbReference type="InterPro" id="IPR027417">
    <property type="entry name" value="P-loop_NTPase"/>
</dbReference>
<keyword evidence="3" id="KW-0547">Nucleotide-binding</keyword>
<evidence type="ECO:0000313" key="3">
    <source>
        <dbReference type="EMBL" id="MBC9715722.1"/>
    </source>
</evidence>
<dbReference type="SUPFAM" id="SSF52540">
    <property type="entry name" value="P-loop containing nucleoside triphosphate hydrolases"/>
    <property type="match status" value="1"/>
</dbReference>
<feature type="domain" description="ORC1/DEAH AAA+ ATPase" evidence="2">
    <location>
        <begin position="203"/>
        <end position="317"/>
    </location>
</feature>
<evidence type="ECO:0000313" key="4">
    <source>
        <dbReference type="Proteomes" id="UP000642284"/>
    </source>
</evidence>
<dbReference type="Gene3D" id="3.40.50.300">
    <property type="entry name" value="P-loop containing nucleotide triphosphate hydrolases"/>
    <property type="match status" value="1"/>
</dbReference>
<evidence type="ECO:0000256" key="1">
    <source>
        <dbReference type="SAM" id="MobiDB-lite"/>
    </source>
</evidence>
<dbReference type="PANTHER" id="PTHR35894:SF1">
    <property type="entry name" value="PHOSPHORIBULOKINASE _ URIDINE KINASE FAMILY"/>
    <property type="match status" value="1"/>
</dbReference>
<accession>A0ABR7SMA8</accession>
<gene>
    <name evidence="3" type="ORF">H9Y04_24565</name>
</gene>
<dbReference type="InterPro" id="IPR052026">
    <property type="entry name" value="ExeA_AAA_ATPase_DNA-bind"/>
</dbReference>
<dbReference type="PANTHER" id="PTHR35894">
    <property type="entry name" value="GENERAL SECRETION PATHWAY PROTEIN A-RELATED"/>
    <property type="match status" value="1"/>
</dbReference>
<name>A0ABR7SMA8_9ACTN</name>
<sequence>MVVRRLLALDETGTLESVHVRIAAETAGVSTRTVWRWLAVARESGRMEPRSRPGGFAFTDELWARLGKLGGNVAELHRELEQAGDTAPLHGPLPSLATLHRAVREDLRTGRVLETTHPRHGHVDPDRYDRALAELALPGTSDETGRSQAATTDQADPVDDAGTTGEASPLTRGVRLYAPGAHLVSTRQVGEVAEALAHTAAARGVLCVYGDTGHGKTVAVHRALRLLPRRVPIHFAHVAVKPALPQLRAALLTAFSLPAKALTSRTDAADRALIDALATPGVLVIDDVQRIAGPELDYLRLLIDAPTTQMSLVLCGAGAERTLARAPALASRVLTWQHTPRLEPAQVPGVLRLFHPLWHTATDADLLHADKTCARGNFRAWAKITSHAYAALSRHPDTTVDHTLLSRACSRLGPTP</sequence>
<dbReference type="InterPro" id="IPR049945">
    <property type="entry name" value="AAA_22"/>
</dbReference>
<dbReference type="Proteomes" id="UP000642284">
    <property type="component" value="Unassembled WGS sequence"/>
</dbReference>
<feature type="region of interest" description="Disordered" evidence="1">
    <location>
        <begin position="138"/>
        <end position="172"/>
    </location>
</feature>
<keyword evidence="3" id="KW-0067">ATP-binding</keyword>
<proteinExistence type="predicted"/>
<comment type="caution">
    <text evidence="3">The sequence shown here is derived from an EMBL/GenBank/DDBJ whole genome shotgun (WGS) entry which is preliminary data.</text>
</comment>
<dbReference type="Pfam" id="PF13401">
    <property type="entry name" value="AAA_22"/>
    <property type="match status" value="1"/>
</dbReference>
<reference evidence="3 4" key="1">
    <citation type="submission" date="2020-08" db="EMBL/GenBank/DDBJ databases">
        <title>Genemic of Streptomyces polyaspartic.</title>
        <authorList>
            <person name="Liu W."/>
        </authorList>
    </citation>
    <scope>NUCLEOTIDE SEQUENCE [LARGE SCALE GENOMIC DNA]</scope>
    <source>
        <strain evidence="3 4">TRM66268-LWL</strain>
    </source>
</reference>
<evidence type="ECO:0000259" key="2">
    <source>
        <dbReference type="Pfam" id="PF13401"/>
    </source>
</evidence>
<keyword evidence="4" id="KW-1185">Reference proteome</keyword>
<protein>
    <submittedName>
        <fullName evidence="3">ATP-binding protein</fullName>
    </submittedName>
</protein>